<dbReference type="EMBL" id="JBDIVD010000001">
    <property type="protein sequence ID" value="MEN3153296.1"/>
    <property type="molecule type" value="Genomic_DNA"/>
</dbReference>
<reference evidence="2 6" key="1">
    <citation type="submission" date="2020-08" db="EMBL/GenBank/DDBJ databases">
        <title>Functional genomics of gut bacteria from endangered species of beetles.</title>
        <authorList>
            <person name="Carlos-Shanley C."/>
        </authorList>
    </citation>
    <scope>NUCLEOTIDE SEQUENCE [LARGE SCALE GENOMIC DNA]</scope>
    <source>
        <strain evidence="2 6">S00060</strain>
    </source>
</reference>
<reference evidence="3" key="3">
    <citation type="submission" date="2022-12" db="EMBL/GenBank/DDBJ databases">
        <authorList>
            <person name="Dechsakulwatana C."/>
            <person name="Rungsihiranrut A."/>
            <person name="Muangchinda C."/>
            <person name="Ningthoujam R."/>
            <person name="Klankeo P."/>
            <person name="Pinyakong O."/>
        </authorList>
    </citation>
    <scope>NUCLEOTIDE SEQUENCE</scope>
    <source>
        <strain evidence="3">TL01-2</strain>
    </source>
</reference>
<dbReference type="InterPro" id="IPR018690">
    <property type="entry name" value="DUF2187"/>
</dbReference>
<dbReference type="GeneID" id="93642479"/>
<evidence type="ECO:0000313" key="8">
    <source>
        <dbReference type="Proteomes" id="UP001418804"/>
    </source>
</evidence>
<reference evidence="3" key="2">
    <citation type="journal article" date="2022" name="J Environ Chem Eng">
        <title>Biodegradation of petroleum oil using a constructed nonpathogenic and heavy metal-tolerant bacterial consortium isolated from marine sponges.</title>
        <authorList>
            <person name="Dechsakulwatana C."/>
            <person name="Rungsihiranrut A."/>
            <person name="Muangchinda C."/>
            <person name="Ningthoujam R."/>
            <person name="Klankeo P."/>
            <person name="Pinyakong O."/>
        </authorList>
    </citation>
    <scope>NUCLEOTIDE SEQUENCE</scope>
    <source>
        <strain evidence="3">TL01-2</strain>
    </source>
</reference>
<dbReference type="Proteomes" id="UP001220217">
    <property type="component" value="Chromosome"/>
</dbReference>
<keyword evidence="6" id="KW-1185">Reference proteome</keyword>
<reference evidence="5 7" key="4">
    <citation type="submission" date="2023-02" db="EMBL/GenBank/DDBJ databases">
        <title>Complete genome sequence of Priestia aryabhattai G5MAi6, a methanol-tolerant strain isolated from tap water in Hong Kong.</title>
        <authorList>
            <person name="Leung K.M."/>
            <person name="Lai G.K.K."/>
            <person name="Griffin S.D.J."/>
        </authorList>
    </citation>
    <scope>NUCLEOTIDE SEQUENCE [LARGE SCALE GENOMIC DNA]</scope>
    <source>
        <strain evidence="5 7">G5MAi6</strain>
    </source>
</reference>
<evidence type="ECO:0000313" key="4">
    <source>
        <dbReference type="EMBL" id="MEN3153296.1"/>
    </source>
</evidence>
<reference evidence="4 8" key="5">
    <citation type="submission" date="2024-05" db="EMBL/GenBank/DDBJ databases">
        <title>The mechanism of isolation and screening of efficient mineral weathering bacteria priestia aryabhattai c4-10 with weathered biotite.</title>
        <authorList>
            <person name="Yang S."/>
        </authorList>
    </citation>
    <scope>NUCLEOTIDE SEQUENCE [LARGE SCALE GENOMIC DNA]</scope>
    <source>
        <strain evidence="4 8">C4-10</strain>
    </source>
</reference>
<dbReference type="EMBL" id="JACJHT010000001">
    <property type="protein sequence ID" value="MBA9038497.1"/>
    <property type="molecule type" value="Genomic_DNA"/>
</dbReference>
<reference evidence="4 8" key="6">
    <citation type="submission" date="2024-05" db="EMBL/GenBank/DDBJ databases">
        <authorList>
            <person name="Zheng X."/>
        </authorList>
    </citation>
    <scope>NUCLEOTIDE SEQUENCE [LARGE SCALE GENOMIC DNA]</scope>
    <source>
        <strain evidence="4 8">C4-10</strain>
    </source>
</reference>
<evidence type="ECO:0000313" key="3">
    <source>
        <dbReference type="EMBL" id="MDU9690535.1"/>
    </source>
</evidence>
<feature type="region of interest" description="Disordered" evidence="1">
    <location>
        <begin position="1"/>
        <end position="30"/>
    </location>
</feature>
<name>A0A0J6Q510_PRIAR</name>
<accession>A0A0J6Q510</accession>
<organism evidence="2 6">
    <name type="scientific">Priestia aryabhattai</name>
    <name type="common">Bacillus aryabhattai</name>
    <dbReference type="NCBI Taxonomy" id="412384"/>
    <lineage>
        <taxon>Bacteria</taxon>
        <taxon>Bacillati</taxon>
        <taxon>Bacillota</taxon>
        <taxon>Bacilli</taxon>
        <taxon>Bacillales</taxon>
        <taxon>Bacillaceae</taxon>
        <taxon>Priestia</taxon>
    </lineage>
</organism>
<dbReference type="Proteomes" id="UP001418804">
    <property type="component" value="Unassembled WGS sequence"/>
</dbReference>
<evidence type="ECO:0000313" key="2">
    <source>
        <dbReference type="EMBL" id="MBA9038497.1"/>
    </source>
</evidence>
<dbReference type="AlphaFoldDB" id="A0A0J6Q510"/>
<evidence type="ECO:0000313" key="5">
    <source>
        <dbReference type="EMBL" id="WEA46458.1"/>
    </source>
</evidence>
<dbReference type="EMBL" id="CP118718">
    <property type="protein sequence ID" value="WEA46458.1"/>
    <property type="molecule type" value="Genomic_DNA"/>
</dbReference>
<dbReference type="Proteomes" id="UP001269400">
    <property type="component" value="Unassembled WGS sequence"/>
</dbReference>
<dbReference type="Proteomes" id="UP000543174">
    <property type="component" value="Unassembled WGS sequence"/>
</dbReference>
<evidence type="ECO:0000313" key="6">
    <source>
        <dbReference type="Proteomes" id="UP000543174"/>
    </source>
</evidence>
<proteinExistence type="predicted"/>
<gene>
    <name evidence="4" type="ORF">ABDD91_10645</name>
    <name evidence="2" type="ORF">HNP21_001586</name>
    <name evidence="3" type="ORF">O0Q50_05095</name>
    <name evidence="5" type="ORF">PWO00_10990</name>
</gene>
<sequence>MMDVENTQGTEEQAPKVKAAKVGDTIQPKKGDYKGFKGIVMVVRDNSVIVDFGKDAETGESMKTVVNHKNYKIVKK</sequence>
<feature type="compositionally biased region" description="Polar residues" evidence="1">
    <location>
        <begin position="1"/>
        <end position="11"/>
    </location>
</feature>
<dbReference type="RefSeq" id="WP_013056869.1">
    <property type="nucleotide sequence ID" value="NZ_CAJCKP010000004.1"/>
</dbReference>
<dbReference type="EMBL" id="JAPTGD010000001">
    <property type="protein sequence ID" value="MDU9690535.1"/>
    <property type="molecule type" value="Genomic_DNA"/>
</dbReference>
<protein>
    <submittedName>
        <fullName evidence="2">Uncharacterized protein YkvS</fullName>
    </submittedName>
    <submittedName>
        <fullName evidence="3">YkvS family protein</fullName>
    </submittedName>
</protein>
<evidence type="ECO:0000313" key="7">
    <source>
        <dbReference type="Proteomes" id="UP001220217"/>
    </source>
</evidence>
<dbReference type="Pfam" id="PF09953">
    <property type="entry name" value="DUF2187"/>
    <property type="match status" value="1"/>
</dbReference>
<evidence type="ECO:0000256" key="1">
    <source>
        <dbReference type="SAM" id="MobiDB-lite"/>
    </source>
</evidence>